<dbReference type="GO" id="GO:0001522">
    <property type="term" value="P:pseudouridine synthesis"/>
    <property type="evidence" value="ECO:0007669"/>
    <property type="project" value="InterPro"/>
</dbReference>
<feature type="compositionally biased region" description="Basic and acidic residues" evidence="9">
    <location>
        <begin position="362"/>
        <end position="373"/>
    </location>
</feature>
<dbReference type="GO" id="GO:0005634">
    <property type="term" value="C:nucleus"/>
    <property type="evidence" value="ECO:0007669"/>
    <property type="project" value="UniProtKB-SubCell"/>
</dbReference>
<evidence type="ECO:0000313" key="10">
    <source>
        <dbReference type="EMBL" id="OAD73783.1"/>
    </source>
</evidence>
<organism evidence="10 11">
    <name type="scientific">Phycomyces blakesleeanus (strain ATCC 8743b / DSM 1359 / FGSC 10004 / NBRC 33097 / NRRL 1555)</name>
    <dbReference type="NCBI Taxonomy" id="763407"/>
    <lineage>
        <taxon>Eukaryota</taxon>
        <taxon>Fungi</taxon>
        <taxon>Fungi incertae sedis</taxon>
        <taxon>Mucoromycota</taxon>
        <taxon>Mucoromycotina</taxon>
        <taxon>Mucoromycetes</taxon>
        <taxon>Mucorales</taxon>
        <taxon>Phycomycetaceae</taxon>
        <taxon>Phycomyces</taxon>
    </lineage>
</organism>
<keyword evidence="4" id="KW-0690">Ribosome biogenesis</keyword>
<proteinExistence type="inferred from homology"/>
<keyword evidence="5" id="KW-0698">rRNA processing</keyword>
<dbReference type="Proteomes" id="UP000077315">
    <property type="component" value="Unassembled WGS sequence"/>
</dbReference>
<dbReference type="VEuPathDB" id="FungiDB:PHYBLDRAFT_181359"/>
<keyword evidence="11" id="KW-1185">Reference proteome</keyword>
<dbReference type="PANTHER" id="PTHR31633">
    <property type="entry name" value="H/ACA RIBONUCLEOPROTEIN COMPLEX NON-CORE SUBUNIT NAF1"/>
    <property type="match status" value="1"/>
</dbReference>
<evidence type="ECO:0000256" key="6">
    <source>
        <dbReference type="ARBA" id="ARBA00022553"/>
    </source>
</evidence>
<evidence type="ECO:0000256" key="2">
    <source>
        <dbReference type="ARBA" id="ARBA00009801"/>
    </source>
</evidence>
<name>A0A162UB61_PHYB8</name>
<evidence type="ECO:0000256" key="4">
    <source>
        <dbReference type="ARBA" id="ARBA00022517"/>
    </source>
</evidence>
<comment type="subcellular location">
    <subcellularLocation>
        <location evidence="1">Nucleus</location>
    </subcellularLocation>
</comment>
<dbReference type="GO" id="GO:0000493">
    <property type="term" value="P:box H/ACA snoRNP assembly"/>
    <property type="evidence" value="ECO:0007669"/>
    <property type="project" value="InterPro"/>
</dbReference>
<dbReference type="STRING" id="763407.A0A162UB61"/>
<dbReference type="InterPro" id="IPR040309">
    <property type="entry name" value="Naf1"/>
</dbReference>
<feature type="region of interest" description="Disordered" evidence="9">
    <location>
        <begin position="155"/>
        <end position="203"/>
    </location>
</feature>
<feature type="compositionally biased region" description="Acidic residues" evidence="9">
    <location>
        <begin position="333"/>
        <end position="347"/>
    </location>
</feature>
<gene>
    <name evidence="10" type="ORF">PHYBLDRAFT_181359</name>
</gene>
<dbReference type="GO" id="GO:0006364">
    <property type="term" value="P:rRNA processing"/>
    <property type="evidence" value="ECO:0007669"/>
    <property type="project" value="UniProtKB-KW"/>
</dbReference>
<evidence type="ECO:0000256" key="8">
    <source>
        <dbReference type="ARBA" id="ARBA00023242"/>
    </source>
</evidence>
<dbReference type="AlphaFoldDB" id="A0A162UB61"/>
<keyword evidence="6" id="KW-0597">Phosphoprotein</keyword>
<evidence type="ECO:0000256" key="9">
    <source>
        <dbReference type="SAM" id="MobiDB-lite"/>
    </source>
</evidence>
<sequence length="431" mass="47312">MSTNEQTPIALKEEIVFTTCEDLDNDNALKVIQQHDTILNGQIKADLTLQPSPILNHSPETSNSELPEIDTAPTTTICDSIVSEENSNDALMDTVQVPPVSAEKPITSGSMETDVEDFVTSIIGGNAPTENKNAEENATKDVLDTAIAAADVTTTGYESSDLEMSSDEDSDSSDESDEEVSGEAKTELYDDEDEEPAGTTELRTTNEIVEVVIEKPNYILTPQTEIIAIGTIHNVINNVIVVQTTPGSVFALDIGTLFVYGDRELMGEVFETFGPVQRPFYSVRYNKAEEIDKERAVVGARVFFVPSYERTNVIQVEALKKIKGTDASNIYDEEAGEDELEFSDDEKEMEHKKSLKAKRKSRASERNGKDRAPKRPAHQSLPATGTDDFSAEMADYQGYSNYINQAVAPPPGRQVQSYADISNPNSSNTHY</sequence>
<dbReference type="InterPro" id="IPR038664">
    <property type="entry name" value="Gar1/Naf1_Cbf5-bd_sf"/>
</dbReference>
<evidence type="ECO:0000256" key="1">
    <source>
        <dbReference type="ARBA" id="ARBA00004123"/>
    </source>
</evidence>
<dbReference type="OrthoDB" id="21550at2759"/>
<dbReference type="Gene3D" id="2.40.10.230">
    <property type="entry name" value="Probable tRNA pseudouridine synthase domain"/>
    <property type="match status" value="1"/>
</dbReference>
<dbReference type="RefSeq" id="XP_018291823.1">
    <property type="nucleotide sequence ID" value="XM_018438457.1"/>
</dbReference>
<evidence type="ECO:0000256" key="5">
    <source>
        <dbReference type="ARBA" id="ARBA00022552"/>
    </source>
</evidence>
<evidence type="ECO:0000313" key="11">
    <source>
        <dbReference type="Proteomes" id="UP000077315"/>
    </source>
</evidence>
<dbReference type="Pfam" id="PF04410">
    <property type="entry name" value="Gar1"/>
    <property type="match status" value="1"/>
</dbReference>
<keyword evidence="7" id="KW-0694">RNA-binding</keyword>
<dbReference type="GeneID" id="28999363"/>
<keyword evidence="8" id="KW-0539">Nucleus</keyword>
<protein>
    <recommendedName>
        <fullName evidence="3">H/ACA ribonucleoprotein complex non-core subunit NAF1</fullName>
    </recommendedName>
</protein>
<feature type="compositionally biased region" description="Polar residues" evidence="9">
    <location>
        <begin position="414"/>
        <end position="431"/>
    </location>
</feature>
<dbReference type="GO" id="GO:0003723">
    <property type="term" value="F:RNA binding"/>
    <property type="evidence" value="ECO:0007669"/>
    <property type="project" value="UniProtKB-KW"/>
</dbReference>
<dbReference type="InParanoid" id="A0A162UB61"/>
<dbReference type="EMBL" id="KV440980">
    <property type="protein sequence ID" value="OAD73783.1"/>
    <property type="molecule type" value="Genomic_DNA"/>
</dbReference>
<dbReference type="GO" id="GO:0005732">
    <property type="term" value="C:sno(s)RNA-containing ribonucleoprotein complex"/>
    <property type="evidence" value="ECO:0007669"/>
    <property type="project" value="InterPro"/>
</dbReference>
<reference evidence="11" key="1">
    <citation type="submission" date="2015-06" db="EMBL/GenBank/DDBJ databases">
        <title>Expansion of signal transduction pathways in fungi by whole-genome duplication.</title>
        <authorList>
            <consortium name="DOE Joint Genome Institute"/>
            <person name="Corrochano L.M."/>
            <person name="Kuo A."/>
            <person name="Marcet-Houben M."/>
            <person name="Polaino S."/>
            <person name="Salamov A."/>
            <person name="Villalobos J.M."/>
            <person name="Alvarez M.I."/>
            <person name="Avalos J."/>
            <person name="Benito E.P."/>
            <person name="Benoit I."/>
            <person name="Burger G."/>
            <person name="Camino L.P."/>
            <person name="Canovas D."/>
            <person name="Cerda-Olmedo E."/>
            <person name="Cheng J.-F."/>
            <person name="Dominguez A."/>
            <person name="Elias M."/>
            <person name="Eslava A.P."/>
            <person name="Glaser F."/>
            <person name="Grimwood J."/>
            <person name="Gutierrez G."/>
            <person name="Heitman J."/>
            <person name="Henrissat B."/>
            <person name="Iturriaga E.A."/>
            <person name="Lang B.F."/>
            <person name="Lavin J.L."/>
            <person name="Lee S."/>
            <person name="Li W."/>
            <person name="Lindquist E."/>
            <person name="Lopez-Garcia S."/>
            <person name="Luque E.M."/>
            <person name="Marcos A.T."/>
            <person name="Martin J."/>
            <person name="McCluskey K."/>
            <person name="Medina H.R."/>
            <person name="Miralles-Duran A."/>
            <person name="Miyazaki A."/>
            <person name="Munoz-Torres E."/>
            <person name="Oguiza J.A."/>
            <person name="Ohm R."/>
            <person name="Olmedo M."/>
            <person name="Orejas M."/>
            <person name="Ortiz-Castellanos L."/>
            <person name="Pisabarro A.G."/>
            <person name="Rodriguez-Romero J."/>
            <person name="Ruiz-Herrera J."/>
            <person name="Ruiz-Vazquez R."/>
            <person name="Sanz C."/>
            <person name="Schackwitz W."/>
            <person name="Schmutz J."/>
            <person name="Shahriari M."/>
            <person name="Shelest E."/>
            <person name="Silva-Franco F."/>
            <person name="Soanes D."/>
            <person name="Syed K."/>
            <person name="Tagua V.G."/>
            <person name="Talbot N.J."/>
            <person name="Thon M."/>
            <person name="De vries R.P."/>
            <person name="Wiebenga A."/>
            <person name="Yadav J.S."/>
            <person name="Braun E.L."/>
            <person name="Baker S."/>
            <person name="Garre V."/>
            <person name="Horwitz B."/>
            <person name="Torres-Martinez S."/>
            <person name="Idnurm A."/>
            <person name="Herrera-Estrella A."/>
            <person name="Gabaldon T."/>
            <person name="Grigoriev I.V."/>
        </authorList>
    </citation>
    <scope>NUCLEOTIDE SEQUENCE [LARGE SCALE GENOMIC DNA]</scope>
    <source>
        <strain evidence="11">NRRL 1555(-)</strain>
    </source>
</reference>
<accession>A0A162UB61</accession>
<comment type="similarity">
    <text evidence="2">Belongs to the NAF1 family.</text>
</comment>
<evidence type="ECO:0000256" key="7">
    <source>
        <dbReference type="ARBA" id="ARBA00022884"/>
    </source>
</evidence>
<dbReference type="InterPro" id="IPR007504">
    <property type="entry name" value="H/ACA_rnp_Gar1/Naf1"/>
</dbReference>
<dbReference type="PANTHER" id="PTHR31633:SF1">
    <property type="entry name" value="H_ACA RIBONUCLEOPROTEIN COMPLEX NON-CORE SUBUNIT NAF1"/>
    <property type="match status" value="1"/>
</dbReference>
<evidence type="ECO:0000256" key="3">
    <source>
        <dbReference type="ARBA" id="ARBA00021438"/>
    </source>
</evidence>
<feature type="compositionally biased region" description="Acidic residues" evidence="9">
    <location>
        <begin position="160"/>
        <end position="181"/>
    </location>
</feature>
<dbReference type="InterPro" id="IPR009000">
    <property type="entry name" value="Transl_B-barrel_sf"/>
</dbReference>
<feature type="region of interest" description="Disordered" evidence="9">
    <location>
        <begin position="333"/>
        <end position="431"/>
    </location>
</feature>
<dbReference type="SUPFAM" id="SSF50447">
    <property type="entry name" value="Translation proteins"/>
    <property type="match status" value="1"/>
</dbReference>